<keyword evidence="3" id="KW-1185">Reference proteome</keyword>
<feature type="region of interest" description="Disordered" evidence="1">
    <location>
        <begin position="158"/>
        <end position="188"/>
    </location>
</feature>
<name>A0AAQ3XI58_PASNO</name>
<gene>
    <name evidence="2" type="ORF">U9M48_044347</name>
</gene>
<proteinExistence type="predicted"/>
<dbReference type="AlphaFoldDB" id="A0AAQ3XI58"/>
<evidence type="ECO:0000313" key="3">
    <source>
        <dbReference type="Proteomes" id="UP001341281"/>
    </source>
</evidence>
<dbReference type="Proteomes" id="UP001341281">
    <property type="component" value="Chromosome 10"/>
</dbReference>
<organism evidence="2 3">
    <name type="scientific">Paspalum notatum var. saurae</name>
    <dbReference type="NCBI Taxonomy" id="547442"/>
    <lineage>
        <taxon>Eukaryota</taxon>
        <taxon>Viridiplantae</taxon>
        <taxon>Streptophyta</taxon>
        <taxon>Embryophyta</taxon>
        <taxon>Tracheophyta</taxon>
        <taxon>Spermatophyta</taxon>
        <taxon>Magnoliopsida</taxon>
        <taxon>Liliopsida</taxon>
        <taxon>Poales</taxon>
        <taxon>Poaceae</taxon>
        <taxon>PACMAD clade</taxon>
        <taxon>Panicoideae</taxon>
        <taxon>Andropogonodae</taxon>
        <taxon>Paspaleae</taxon>
        <taxon>Paspalinae</taxon>
        <taxon>Paspalum</taxon>
    </lineage>
</organism>
<evidence type="ECO:0000313" key="2">
    <source>
        <dbReference type="EMBL" id="WVZ98980.1"/>
    </source>
</evidence>
<evidence type="ECO:0000256" key="1">
    <source>
        <dbReference type="SAM" id="MobiDB-lite"/>
    </source>
</evidence>
<dbReference type="EMBL" id="CP144754">
    <property type="protein sequence ID" value="WVZ98980.1"/>
    <property type="molecule type" value="Genomic_DNA"/>
</dbReference>
<reference evidence="2 3" key="1">
    <citation type="submission" date="2024-02" db="EMBL/GenBank/DDBJ databases">
        <title>High-quality chromosome-scale genome assembly of Pensacola bahiagrass (Paspalum notatum Flugge var. saurae).</title>
        <authorList>
            <person name="Vega J.M."/>
            <person name="Podio M."/>
            <person name="Orjuela J."/>
            <person name="Siena L.A."/>
            <person name="Pessino S.C."/>
            <person name="Combes M.C."/>
            <person name="Mariac C."/>
            <person name="Albertini E."/>
            <person name="Pupilli F."/>
            <person name="Ortiz J.P.A."/>
            <person name="Leblanc O."/>
        </authorList>
    </citation>
    <scope>NUCLEOTIDE SEQUENCE [LARGE SCALE GENOMIC DNA]</scope>
    <source>
        <strain evidence="2">R1</strain>
        <tissue evidence="2">Leaf</tissue>
    </source>
</reference>
<protein>
    <submittedName>
        <fullName evidence="2">Uncharacterized protein</fullName>
    </submittedName>
</protein>
<sequence length="525" mass="54694">MLERMFHMPALSKVSMMADHDRGYTWIVCRLTASSRLYVFLCSGDHFPGPILDAVARVHALLGVLEDDLDEGAELGGDDVGDDPERAVHGGRHVAHLVVGEHPVGDVEVLGELQRRVGVLVGDAVEAVAELALDVAPGDHELDGSGDVDPAVVVGPLRVGPRGAGREVPPERPPLVERPGPAGGRLRHVGRRRGAGAGVADDGGGGPGVVDEPGGGHQVVVTGRLVGVDQHGEAVADVDVEGVVRVLHGVGAVHLHQPQVVALDAEVERRLDARVADAEPVRLAGLEGEHGRLGRRRRGVLGPSLAVDEHAGGAADGAAGVEQAGHDLVVLGVPVADEHRVVAFGRRLVEGHRDEQPADDADGAVAARGALHAHGREVEEGADLVLGLPLVGEVGVGRDGALRPGHAVHPRVLAVLHPVPGEEQRLVQLVEDVDDDVVVGGAVDPRPGELAVDEDHLLGHAAQQGLGAVRHLPLEEQVRVLGPRQRRQHQQQQHAGGGDAHGRRHVVSSAAAVSPPDPTYLLVLS</sequence>
<accession>A0AAQ3XI58</accession>
<feature type="region of interest" description="Disordered" evidence="1">
    <location>
        <begin position="482"/>
        <end position="504"/>
    </location>
</feature>